<sequence length="456" mass="49220">MITSLSPSFTEPRLVSSMSCVSSLSSVSVVPSSLMTKRRVRCSGLSVSTSPSIETESDSSTTSKKVLVPIGYGTEEIEAVVLVDVLRRAGAEVIVASVEQKLEVEGSSGTRLLADVLISKCADQEFDLVALPGGMPGAVRLRDCGVLEKIMKRQVEDKRLYGAISMAPAITLLPWGLLTRKKTTGHPAFFGKLPTLWAVKTNIQISGELTTSRGPGTSFQFALSLAKQLFGEATAKSVEEFLLLRDGYQNPKKEEFNCIDWSLNHTPRVLVPVANGSEEIEVVTIADVLRRAKVDVTVASVERSLRITASQGTKIITDKLLGEAAESSYDLILLPGGHAGSERLQKSKILKKLLKEQHETRRIYGATNSSSTVLHKHGLLEDTRTTVYPSDTDGPTNQLMVEGAEVVIDGNVITSLGLSTVTNFSLTVVSKLFGHGRARSVSEGLVHEYPRNLTPS</sequence>
<dbReference type="eggNOG" id="KOG2764">
    <property type="taxonomic scope" value="Eukaryota"/>
</dbReference>
<dbReference type="PANTHER" id="PTHR48094:SF7">
    <property type="entry name" value="PROTEIN DJ-1 HOMOLOG C"/>
    <property type="match status" value="1"/>
</dbReference>
<dbReference type="AlphaFoldDB" id="A0A087GJH8"/>
<reference evidence="5" key="1">
    <citation type="journal article" date="2015" name="Nat. Plants">
        <title>Genome expansion of Arabis alpina linked with retrotransposition and reduced symmetric DNA methylation.</title>
        <authorList>
            <person name="Willing E.M."/>
            <person name="Rawat V."/>
            <person name="Mandakova T."/>
            <person name="Maumus F."/>
            <person name="James G.V."/>
            <person name="Nordstroem K.J."/>
            <person name="Becker C."/>
            <person name="Warthmann N."/>
            <person name="Chica C."/>
            <person name="Szarzynska B."/>
            <person name="Zytnicki M."/>
            <person name="Albani M.C."/>
            <person name="Kiefer C."/>
            <person name="Bergonzi S."/>
            <person name="Castaings L."/>
            <person name="Mateos J.L."/>
            <person name="Berns M.C."/>
            <person name="Bujdoso N."/>
            <person name="Piofczyk T."/>
            <person name="de Lorenzo L."/>
            <person name="Barrero-Sicilia C."/>
            <person name="Mateos I."/>
            <person name="Piednoel M."/>
            <person name="Hagmann J."/>
            <person name="Chen-Min-Tao R."/>
            <person name="Iglesias-Fernandez R."/>
            <person name="Schuster S.C."/>
            <person name="Alonso-Blanco C."/>
            <person name="Roudier F."/>
            <person name="Carbonero P."/>
            <person name="Paz-Ares J."/>
            <person name="Davis S.J."/>
            <person name="Pecinka A."/>
            <person name="Quesneville H."/>
            <person name="Colot V."/>
            <person name="Lysak M.A."/>
            <person name="Weigel D."/>
            <person name="Coupland G."/>
            <person name="Schneeberger K."/>
        </authorList>
    </citation>
    <scope>NUCLEOTIDE SEQUENCE [LARGE SCALE GENOMIC DNA]</scope>
    <source>
        <strain evidence="5">cv. Pajares</strain>
    </source>
</reference>
<gene>
    <name evidence="4" type="ordered locus">AALP_Aa7g208500</name>
</gene>
<dbReference type="InterPro" id="IPR029062">
    <property type="entry name" value="Class_I_gatase-like"/>
</dbReference>
<feature type="domain" description="DJ-1/PfpI" evidence="3">
    <location>
        <begin position="64"/>
        <end position="228"/>
    </location>
</feature>
<dbReference type="GO" id="GO:0009658">
    <property type="term" value="P:chloroplast organization"/>
    <property type="evidence" value="ECO:0007669"/>
    <property type="project" value="EnsemblPlants"/>
</dbReference>
<dbReference type="FunFam" id="3.40.50.880:FF:000015">
    <property type="entry name" value="Protein DJ-1 homolog C"/>
    <property type="match status" value="2"/>
</dbReference>
<evidence type="ECO:0000259" key="3">
    <source>
        <dbReference type="Pfam" id="PF01965"/>
    </source>
</evidence>
<evidence type="ECO:0000313" key="4">
    <source>
        <dbReference type="EMBL" id="KFK30030.1"/>
    </source>
</evidence>
<dbReference type="InterPro" id="IPR050325">
    <property type="entry name" value="Prot/Nucl_acid_deglycase"/>
</dbReference>
<name>A0A087GJH8_ARAAL</name>
<protein>
    <recommendedName>
        <fullName evidence="3">DJ-1/PfpI domain-containing protein</fullName>
    </recommendedName>
</protein>
<dbReference type="OMA" id="QKQTGRM"/>
<dbReference type="NCBIfam" id="TIGR01383">
    <property type="entry name" value="not_thiJ"/>
    <property type="match status" value="2"/>
</dbReference>
<dbReference type="PANTHER" id="PTHR48094">
    <property type="entry name" value="PROTEIN/NUCLEIC ACID DEGLYCASE DJ-1-RELATED"/>
    <property type="match status" value="1"/>
</dbReference>
<dbReference type="CDD" id="cd03135">
    <property type="entry name" value="GATase1_DJ-1"/>
    <property type="match status" value="2"/>
</dbReference>
<dbReference type="Pfam" id="PF01965">
    <property type="entry name" value="DJ-1_PfpI"/>
    <property type="match status" value="2"/>
</dbReference>
<dbReference type="Gramene" id="KFK30030">
    <property type="protein sequence ID" value="KFK30030"/>
    <property type="gene ID" value="AALP_AA7G208500"/>
</dbReference>
<organism evidence="4 5">
    <name type="scientific">Arabis alpina</name>
    <name type="common">Alpine rock-cress</name>
    <dbReference type="NCBI Taxonomy" id="50452"/>
    <lineage>
        <taxon>Eukaryota</taxon>
        <taxon>Viridiplantae</taxon>
        <taxon>Streptophyta</taxon>
        <taxon>Embryophyta</taxon>
        <taxon>Tracheophyta</taxon>
        <taxon>Spermatophyta</taxon>
        <taxon>Magnoliopsida</taxon>
        <taxon>eudicotyledons</taxon>
        <taxon>Gunneridae</taxon>
        <taxon>Pentapetalae</taxon>
        <taxon>rosids</taxon>
        <taxon>malvids</taxon>
        <taxon>Brassicales</taxon>
        <taxon>Brassicaceae</taxon>
        <taxon>Arabideae</taxon>
        <taxon>Arabis</taxon>
    </lineage>
</organism>
<proteinExistence type="inferred from homology"/>
<comment type="similarity">
    <text evidence="1">Belongs to the peptidase C56 family.</text>
</comment>
<dbReference type="Gene3D" id="3.40.50.880">
    <property type="match status" value="2"/>
</dbReference>
<dbReference type="EMBL" id="CM002875">
    <property type="protein sequence ID" value="KFK30030.1"/>
    <property type="molecule type" value="Genomic_DNA"/>
</dbReference>
<keyword evidence="2" id="KW-0677">Repeat</keyword>
<evidence type="ECO:0000256" key="2">
    <source>
        <dbReference type="ARBA" id="ARBA00022737"/>
    </source>
</evidence>
<dbReference type="GO" id="GO:0009507">
    <property type="term" value="C:chloroplast"/>
    <property type="evidence" value="ECO:0007669"/>
    <property type="project" value="EnsemblPlants"/>
</dbReference>
<dbReference type="Proteomes" id="UP000029120">
    <property type="component" value="Chromosome 7"/>
</dbReference>
<evidence type="ECO:0000256" key="1">
    <source>
        <dbReference type="ARBA" id="ARBA00008542"/>
    </source>
</evidence>
<dbReference type="InterPro" id="IPR006287">
    <property type="entry name" value="DJ-1"/>
</dbReference>
<dbReference type="GO" id="GO:1903189">
    <property type="term" value="P:glyoxal metabolic process"/>
    <property type="evidence" value="ECO:0007669"/>
    <property type="project" value="TreeGrafter"/>
</dbReference>
<feature type="domain" description="DJ-1/PfpI" evidence="3">
    <location>
        <begin position="268"/>
        <end position="430"/>
    </location>
</feature>
<dbReference type="SUPFAM" id="SSF52317">
    <property type="entry name" value="Class I glutamine amidotransferase-like"/>
    <property type="match status" value="2"/>
</dbReference>
<keyword evidence="5" id="KW-1185">Reference proteome</keyword>
<dbReference type="OrthoDB" id="543156at2759"/>
<evidence type="ECO:0000313" key="5">
    <source>
        <dbReference type="Proteomes" id="UP000029120"/>
    </source>
</evidence>
<dbReference type="InterPro" id="IPR002818">
    <property type="entry name" value="DJ-1/PfpI"/>
</dbReference>
<accession>A0A087GJH8</accession>